<dbReference type="RefSeq" id="WP_169501560.1">
    <property type="nucleotide sequence ID" value="NZ_JABBFZ010000037.1"/>
</dbReference>
<dbReference type="EMBL" id="JABBFZ010000037">
    <property type="protein sequence ID" value="NML35382.1"/>
    <property type="molecule type" value="Genomic_DNA"/>
</dbReference>
<dbReference type="InterPro" id="IPR001638">
    <property type="entry name" value="Solute-binding_3/MltF_N"/>
</dbReference>
<evidence type="ECO:0000313" key="5">
    <source>
        <dbReference type="Proteomes" id="UP000583127"/>
    </source>
</evidence>
<dbReference type="SUPFAM" id="SSF53850">
    <property type="entry name" value="Periplasmic binding protein-like II"/>
    <property type="match status" value="1"/>
</dbReference>
<reference evidence="4 5" key="1">
    <citation type="submission" date="2020-04" db="EMBL/GenBank/DDBJ databases">
        <title>Paraburkholderia sp. G-4-1-8 isolated from soil.</title>
        <authorList>
            <person name="Dahal R.H."/>
        </authorList>
    </citation>
    <scope>NUCLEOTIDE SEQUENCE [LARGE SCALE GENOMIC DNA]</scope>
    <source>
        <strain evidence="4 5">G-4-1-8</strain>
    </source>
</reference>
<protein>
    <submittedName>
        <fullName evidence="4">Transporter substrate-binding domain-containing protein</fullName>
    </submittedName>
</protein>
<dbReference type="Gene3D" id="3.40.190.10">
    <property type="entry name" value="Periplasmic binding protein-like II"/>
    <property type="match status" value="2"/>
</dbReference>
<comment type="caution">
    <text evidence="4">The sequence shown here is derived from an EMBL/GenBank/DDBJ whole genome shotgun (WGS) entry which is preliminary data.</text>
</comment>
<proteinExistence type="predicted"/>
<feature type="signal peptide" evidence="2">
    <location>
        <begin position="1"/>
        <end position="29"/>
    </location>
</feature>
<organism evidence="4 5">
    <name type="scientific">Paraburkholderia antibiotica</name>
    <dbReference type="NCBI Taxonomy" id="2728839"/>
    <lineage>
        <taxon>Bacteria</taxon>
        <taxon>Pseudomonadati</taxon>
        <taxon>Pseudomonadota</taxon>
        <taxon>Betaproteobacteria</taxon>
        <taxon>Burkholderiales</taxon>
        <taxon>Burkholderiaceae</taxon>
        <taxon>Paraburkholderia</taxon>
    </lineage>
</organism>
<accession>A0A7Y0A2M8</accession>
<keyword evidence="1 2" id="KW-0732">Signal</keyword>
<dbReference type="Pfam" id="PF00497">
    <property type="entry name" value="SBP_bac_3"/>
    <property type="match status" value="1"/>
</dbReference>
<evidence type="ECO:0000256" key="2">
    <source>
        <dbReference type="SAM" id="SignalP"/>
    </source>
</evidence>
<dbReference type="SMART" id="SM00062">
    <property type="entry name" value="PBPb"/>
    <property type="match status" value="1"/>
</dbReference>
<keyword evidence="5" id="KW-1185">Reference proteome</keyword>
<name>A0A7Y0A2M8_9BURK</name>
<gene>
    <name evidence="4" type="ORF">HHL14_31740</name>
</gene>
<evidence type="ECO:0000256" key="1">
    <source>
        <dbReference type="ARBA" id="ARBA00022729"/>
    </source>
</evidence>
<feature type="domain" description="Solute-binding protein family 3/N-terminal" evidence="3">
    <location>
        <begin position="42"/>
        <end position="270"/>
    </location>
</feature>
<evidence type="ECO:0000259" key="3">
    <source>
        <dbReference type="SMART" id="SM00062"/>
    </source>
</evidence>
<dbReference type="AlphaFoldDB" id="A0A7Y0A2M8"/>
<feature type="chain" id="PRO_5031156779" evidence="2">
    <location>
        <begin position="30"/>
        <end position="284"/>
    </location>
</feature>
<sequence>MTTRLNRRAAIKSAIATVVIACMPALALAEGGTLADIKARGQLTVGTEAAYEPYEFVQNGAVVGYGHDILEYMANKLGVKLVQLNLPFQGLLPGLLSHKFDFVATSVGITDERAKRFAFTEPVGEVRSMFVVNARNAAIVKPEDAVGKTVGTQMGSLAQPALQEYDRQLKAKYGKGFAEIKLLQAYPDVSVALSNGTLDVGVVPSNVLSVQVRREPGAFKTIGELGERKLLAWVVNPQDPDIRAFINRTLDEMRANGKLAELQKKWFGEPLNLPTSDYLPKGAL</sequence>
<dbReference type="PANTHER" id="PTHR35936">
    <property type="entry name" value="MEMBRANE-BOUND LYTIC MUREIN TRANSGLYCOSYLASE F"/>
    <property type="match status" value="1"/>
</dbReference>
<dbReference type="Proteomes" id="UP000583127">
    <property type="component" value="Unassembled WGS sequence"/>
</dbReference>
<evidence type="ECO:0000313" key="4">
    <source>
        <dbReference type="EMBL" id="NML35382.1"/>
    </source>
</evidence>